<evidence type="ECO:0000259" key="7">
    <source>
        <dbReference type="PROSITE" id="PS50048"/>
    </source>
</evidence>
<dbReference type="GO" id="GO:0043565">
    <property type="term" value="F:sequence-specific DNA binding"/>
    <property type="evidence" value="ECO:0007669"/>
    <property type="project" value="TreeGrafter"/>
</dbReference>
<keyword evidence="2" id="KW-0805">Transcription regulation</keyword>
<evidence type="ECO:0000313" key="9">
    <source>
        <dbReference type="Proteomes" id="UP000803884"/>
    </source>
</evidence>
<evidence type="ECO:0000256" key="6">
    <source>
        <dbReference type="SAM" id="MobiDB-lite"/>
    </source>
</evidence>
<dbReference type="SMART" id="SM00066">
    <property type="entry name" value="GAL4"/>
    <property type="match status" value="1"/>
</dbReference>
<feature type="region of interest" description="Disordered" evidence="6">
    <location>
        <begin position="55"/>
        <end position="82"/>
    </location>
</feature>
<feature type="domain" description="Zn(2)-C6 fungal-type" evidence="7">
    <location>
        <begin position="23"/>
        <end position="53"/>
    </location>
</feature>
<dbReference type="SUPFAM" id="SSF57701">
    <property type="entry name" value="Zn2/Cys6 DNA-binding domain"/>
    <property type="match status" value="1"/>
</dbReference>
<reference evidence="8 9" key="1">
    <citation type="journal article" date="2020" name="Microbiol. Resour. Announc.">
        <title>Draft Genome Sequence of a Cladosporium Species Isolated from the Mesophotic Ascidian Didemnum maculosum.</title>
        <authorList>
            <person name="Gioti A."/>
            <person name="Siaperas R."/>
            <person name="Nikolaivits E."/>
            <person name="Le Goff G."/>
            <person name="Ouazzani J."/>
            <person name="Kotoulas G."/>
            <person name="Topakas E."/>
        </authorList>
    </citation>
    <scope>NUCLEOTIDE SEQUENCE [LARGE SCALE GENOMIC DNA]</scope>
    <source>
        <strain evidence="8 9">TM138-S3</strain>
    </source>
</reference>
<evidence type="ECO:0000256" key="4">
    <source>
        <dbReference type="ARBA" id="ARBA00023163"/>
    </source>
</evidence>
<dbReference type="InterPro" id="IPR036864">
    <property type="entry name" value="Zn2-C6_fun-type_DNA-bd_sf"/>
</dbReference>
<keyword evidence="9" id="KW-1185">Reference proteome</keyword>
<keyword evidence="3" id="KW-0238">DNA-binding</keyword>
<dbReference type="PROSITE" id="PS00463">
    <property type="entry name" value="ZN2_CY6_FUNGAL_1"/>
    <property type="match status" value="1"/>
</dbReference>
<dbReference type="GO" id="GO:0008270">
    <property type="term" value="F:zinc ion binding"/>
    <property type="evidence" value="ECO:0007669"/>
    <property type="project" value="InterPro"/>
</dbReference>
<proteinExistence type="predicted"/>
<dbReference type="GeneID" id="96007232"/>
<dbReference type="PRINTS" id="PR00755">
    <property type="entry name" value="AFLATOXINBRP"/>
</dbReference>
<dbReference type="PROSITE" id="PS50048">
    <property type="entry name" value="ZN2_CY6_FUNGAL_2"/>
    <property type="match status" value="1"/>
</dbReference>
<evidence type="ECO:0000256" key="5">
    <source>
        <dbReference type="ARBA" id="ARBA00023242"/>
    </source>
</evidence>
<dbReference type="Proteomes" id="UP000803884">
    <property type="component" value="Unassembled WGS sequence"/>
</dbReference>
<evidence type="ECO:0000256" key="2">
    <source>
        <dbReference type="ARBA" id="ARBA00023015"/>
    </source>
</evidence>
<dbReference type="GO" id="GO:0005634">
    <property type="term" value="C:nucleus"/>
    <property type="evidence" value="ECO:0007669"/>
    <property type="project" value="UniProtKB-SubCell"/>
</dbReference>
<evidence type="ECO:0000256" key="1">
    <source>
        <dbReference type="ARBA" id="ARBA00004123"/>
    </source>
</evidence>
<dbReference type="InterPro" id="IPR051711">
    <property type="entry name" value="Stress_Response_Reg"/>
</dbReference>
<dbReference type="InterPro" id="IPR001138">
    <property type="entry name" value="Zn2Cys6_DnaBD"/>
</dbReference>
<comment type="subcellular location">
    <subcellularLocation>
        <location evidence="1">Nucleus</location>
    </subcellularLocation>
</comment>
<dbReference type="EMBL" id="JAAQHG020000020">
    <property type="protein sequence ID" value="KAL1585244.1"/>
    <property type="molecule type" value="Genomic_DNA"/>
</dbReference>
<dbReference type="Gene3D" id="4.10.240.10">
    <property type="entry name" value="Zn(2)-C6 fungal-type DNA-binding domain"/>
    <property type="match status" value="1"/>
</dbReference>
<dbReference type="RefSeq" id="XP_069228350.1">
    <property type="nucleotide sequence ID" value="XM_069374394.1"/>
</dbReference>
<evidence type="ECO:0000313" key="8">
    <source>
        <dbReference type="EMBL" id="KAL1585244.1"/>
    </source>
</evidence>
<keyword evidence="5" id="KW-0539">Nucleus</keyword>
<accession>A0AB34KQ80</accession>
<name>A0AB34KQ80_9PEZI</name>
<evidence type="ECO:0000256" key="3">
    <source>
        <dbReference type="ARBA" id="ARBA00023125"/>
    </source>
</evidence>
<gene>
    <name evidence="8" type="ORF">WHR41_05789</name>
</gene>
<dbReference type="CDD" id="cd00067">
    <property type="entry name" value="GAL4"/>
    <property type="match status" value="1"/>
</dbReference>
<keyword evidence="4" id="KW-0804">Transcription</keyword>
<dbReference type="GO" id="GO:0045944">
    <property type="term" value="P:positive regulation of transcription by RNA polymerase II"/>
    <property type="evidence" value="ECO:0007669"/>
    <property type="project" value="TreeGrafter"/>
</dbReference>
<dbReference type="PANTHER" id="PTHR47540">
    <property type="entry name" value="THIAMINE REPRESSIBLE GENES REGULATORY PROTEIN THI5"/>
    <property type="match status" value="1"/>
</dbReference>
<dbReference type="Pfam" id="PF00172">
    <property type="entry name" value="Zn_clus"/>
    <property type="match status" value="1"/>
</dbReference>
<protein>
    <recommendedName>
        <fullName evidence="7">Zn(2)-C6 fungal-type domain-containing protein</fullName>
    </recommendedName>
</protein>
<organism evidence="8 9">
    <name type="scientific">Cladosporium halotolerans</name>
    <dbReference type="NCBI Taxonomy" id="1052096"/>
    <lineage>
        <taxon>Eukaryota</taxon>
        <taxon>Fungi</taxon>
        <taxon>Dikarya</taxon>
        <taxon>Ascomycota</taxon>
        <taxon>Pezizomycotina</taxon>
        <taxon>Dothideomycetes</taxon>
        <taxon>Dothideomycetidae</taxon>
        <taxon>Cladosporiales</taxon>
        <taxon>Cladosporiaceae</taxon>
        <taxon>Cladosporium</taxon>
    </lineage>
</organism>
<comment type="caution">
    <text evidence="8">The sequence shown here is derived from an EMBL/GenBank/DDBJ whole genome shotgun (WGS) entry which is preliminary data.</text>
</comment>
<dbReference type="AlphaFoldDB" id="A0AB34KQ80"/>
<dbReference type="GO" id="GO:0000981">
    <property type="term" value="F:DNA-binding transcription factor activity, RNA polymerase II-specific"/>
    <property type="evidence" value="ECO:0007669"/>
    <property type="project" value="InterPro"/>
</dbReference>
<dbReference type="PANTHER" id="PTHR47540:SF4">
    <property type="entry name" value="TRANSCRIPTION FACTOR RGLT"/>
    <property type="match status" value="1"/>
</dbReference>
<sequence length="444" mass="48231">MILASQEQTQSALDDMQVKRRAACDECRSKKLKCSGEQPSCARCVRENIKCTYSPQSRMGRPKKRQRADDNIDNNSGESGLPFTQLVDPELTNLQPGELQAFENNAFTSGNGGPRPASTVPDVNSVVEHALQPWMLPGGFDFDLDALNNHGVDNAILPDLTPDGSSHDSPPVLSLPPELQNIPQTIQISIVTPSNDTAIRANSSDDQSPLATCACLSTLYLTLSNLTTMDPAFPFPTSLHPLREAMSTASQVMTCPSCPKRFITGLQNVSLLNALLMSLADRFSRILTSISNEATTLEAHNASVPATEQKTKTFRLADLSTPGHLHTGGIGCAAAFNLSLSPAEWRSMVKKVVRAEVHGPADGNECCPCLLGLIAQMEKRQDRWHQAPPAQDFPRGGDGEFLSRDFRLAGGCGNGSEEAREEEEHVCLKMLAGTRRMVESFDWT</sequence>